<accession>A0A0R1JL10</accession>
<dbReference type="EMBL" id="AZDJ01000026">
    <property type="protein sequence ID" value="KRK71835.1"/>
    <property type="molecule type" value="Genomic_DNA"/>
</dbReference>
<reference evidence="1 2" key="1">
    <citation type="journal article" date="2015" name="Genome Announc.">
        <title>Expanding the biotechnology potential of lactobacilli through comparative genomics of 213 strains and associated genera.</title>
        <authorList>
            <person name="Sun Z."/>
            <person name="Harris H.M."/>
            <person name="McCann A."/>
            <person name="Guo C."/>
            <person name="Argimon S."/>
            <person name="Zhang W."/>
            <person name="Yang X."/>
            <person name="Jeffery I.B."/>
            <person name="Cooney J.C."/>
            <person name="Kagawa T.F."/>
            <person name="Liu W."/>
            <person name="Song Y."/>
            <person name="Salvetti E."/>
            <person name="Wrobel A."/>
            <person name="Rasinkangas P."/>
            <person name="Parkhill J."/>
            <person name="Rea M.C."/>
            <person name="O'Sullivan O."/>
            <person name="Ritari J."/>
            <person name="Douillard F.P."/>
            <person name="Paul Ross R."/>
            <person name="Yang R."/>
            <person name="Briner A.E."/>
            <person name="Felis G.E."/>
            <person name="de Vos W.M."/>
            <person name="Barrangou R."/>
            <person name="Klaenhammer T.R."/>
            <person name="Caufield P.W."/>
            <person name="Cui Y."/>
            <person name="Zhang H."/>
            <person name="O'Toole P.W."/>
        </authorList>
    </citation>
    <scope>NUCLEOTIDE SEQUENCE [LARGE SCALE GENOMIC DNA]</scope>
    <source>
        <strain evidence="1 2">JCM 17158</strain>
    </source>
</reference>
<gene>
    <name evidence="1" type="ORF">FD02_GL002080</name>
</gene>
<sequence>MRLFDRADFEVFQDQTLTGRLGLIQSRLDPKFAIAAPRLQAALAASGVPDQFAQVAKHLRRHKNPPPNTWLALSPRARGYKMTPHLELGFWNDRMFLWVAMLAESKPRLVDWPRVKAAVAQLPEQFELSVDHTKKAVMPLDAQTLTATTTRFDQVARSEWLIGQTYLRTSPLFDHPDELWADLLERTEMLAPVYQALLTPAKSATAE</sequence>
<dbReference type="RefSeq" id="WP_054723321.1">
    <property type="nucleotide sequence ID" value="NZ_AZDJ01000026.1"/>
</dbReference>
<comment type="caution">
    <text evidence="1">The sequence shown here is derived from an EMBL/GenBank/DDBJ whole genome shotgun (WGS) entry which is preliminary data.</text>
</comment>
<dbReference type="SUPFAM" id="SSF142913">
    <property type="entry name" value="YktB/PF0168-like"/>
    <property type="match status" value="1"/>
</dbReference>
<keyword evidence="2" id="KW-1185">Reference proteome</keyword>
<dbReference type="AlphaFoldDB" id="A0A0R1JL10"/>
<protein>
    <submittedName>
        <fullName evidence="1">Uncharacterized protein</fullName>
    </submittedName>
</protein>
<dbReference type="Pfam" id="PF06335">
    <property type="entry name" value="DUF1054"/>
    <property type="match status" value="1"/>
</dbReference>
<dbReference type="Gene3D" id="3.30.930.20">
    <property type="entry name" value="Protein of unknown function DUF1054"/>
    <property type="match status" value="1"/>
</dbReference>
<evidence type="ECO:0000313" key="2">
    <source>
        <dbReference type="Proteomes" id="UP000051804"/>
    </source>
</evidence>
<dbReference type="InterPro" id="IPR009403">
    <property type="entry name" value="UPF0637"/>
</dbReference>
<proteinExistence type="predicted"/>
<name>A0A0R1JL10_9LACO</name>
<evidence type="ECO:0000313" key="1">
    <source>
        <dbReference type="EMBL" id="KRK71835.1"/>
    </source>
</evidence>
<dbReference type="STRING" id="1291734.FD02_GL002080"/>
<dbReference type="InterPro" id="IPR053707">
    <property type="entry name" value="UPF0637_domain_sf"/>
</dbReference>
<dbReference type="PATRIC" id="fig|1291734.4.peg.2132"/>
<organism evidence="1 2">
    <name type="scientific">Lacticaseibacillus nasuensis JCM 17158</name>
    <dbReference type="NCBI Taxonomy" id="1291734"/>
    <lineage>
        <taxon>Bacteria</taxon>
        <taxon>Bacillati</taxon>
        <taxon>Bacillota</taxon>
        <taxon>Bacilli</taxon>
        <taxon>Lactobacillales</taxon>
        <taxon>Lactobacillaceae</taxon>
        <taxon>Lacticaseibacillus</taxon>
    </lineage>
</organism>
<dbReference type="Proteomes" id="UP000051804">
    <property type="component" value="Unassembled WGS sequence"/>
</dbReference>